<dbReference type="SUPFAM" id="SSF56112">
    <property type="entry name" value="Protein kinase-like (PK-like)"/>
    <property type="match status" value="1"/>
</dbReference>
<dbReference type="AlphaFoldDB" id="A0A6N4SUH7"/>
<evidence type="ECO:0008006" key="5">
    <source>
        <dbReference type="Google" id="ProtNLM"/>
    </source>
</evidence>
<protein>
    <recommendedName>
        <fullName evidence="5">Fructosamine kinase</fullName>
    </recommendedName>
</protein>
<keyword evidence="2" id="KW-0808">Transferase</keyword>
<proteinExistence type="inferred from homology"/>
<dbReference type="PANTHER" id="PTHR12149">
    <property type="entry name" value="FRUCTOSAMINE 3 KINASE-RELATED PROTEIN"/>
    <property type="match status" value="1"/>
</dbReference>
<name>A0A6N4SUH7_CYTH3</name>
<dbReference type="Proteomes" id="UP000001822">
    <property type="component" value="Chromosome"/>
</dbReference>
<evidence type="ECO:0000313" key="4">
    <source>
        <dbReference type="Proteomes" id="UP000001822"/>
    </source>
</evidence>
<sequence>MPFARTCIQMNKEAIESLLIHVIGTDVIVNEVRPIGGGNTSRAFAVKSSQGNFFIKTNRAGLVDMFEKEVKNLELLRKVLPSNTPEVVGYGTIDHVSYFILKLIEPGRRVADFWSDFGRTLSELHRVTGNTFGLEYDNYIGSLPQSNKQNSNWVDFFVNERIWPQAKKAEKVLGTEIVGMISKLSDRLPDLLTQSRPTLLHGDLWSGNFTLNQAGTVCLVDPATYYGNREIEIAFTKLFGGFEDEFYAAYSEVLPLDKGFFDTRADIYNLYPLLVHVNLFGGWYVASVRETLKRFV</sequence>
<reference evidence="3 4" key="1">
    <citation type="journal article" date="2007" name="Appl. Environ. Microbiol.">
        <title>Genome sequence of the cellulolytic gliding bacterium Cytophaga hutchinsonii.</title>
        <authorList>
            <person name="Xie G."/>
            <person name="Bruce D.C."/>
            <person name="Challacombe J.F."/>
            <person name="Chertkov O."/>
            <person name="Detter J.C."/>
            <person name="Gilna P."/>
            <person name="Han C.S."/>
            <person name="Lucas S."/>
            <person name="Misra M."/>
            <person name="Myers G.L."/>
            <person name="Richardson P."/>
            <person name="Tapia R."/>
            <person name="Thayer N."/>
            <person name="Thompson L.S."/>
            <person name="Brettin T.S."/>
            <person name="Henrissat B."/>
            <person name="Wilson D.B."/>
            <person name="McBride M.J."/>
        </authorList>
    </citation>
    <scope>NUCLEOTIDE SEQUENCE [LARGE SCALE GENOMIC DNA]</scope>
    <source>
        <strain evidence="4">ATCC 33406 / DSM 1761 / CIP 103989 / NBRC 15051 / NCIMB 9469 / D465</strain>
    </source>
</reference>
<dbReference type="PANTHER" id="PTHR12149:SF8">
    <property type="entry name" value="PROTEIN-RIBULOSAMINE 3-KINASE"/>
    <property type="match status" value="1"/>
</dbReference>
<dbReference type="Gene3D" id="3.30.200.20">
    <property type="entry name" value="Phosphorylase Kinase, domain 1"/>
    <property type="match status" value="1"/>
</dbReference>
<evidence type="ECO:0000256" key="2">
    <source>
        <dbReference type="PIRNR" id="PIRNR006221"/>
    </source>
</evidence>
<comment type="similarity">
    <text evidence="1 2">Belongs to the fructosamine kinase family.</text>
</comment>
<keyword evidence="4" id="KW-1185">Reference proteome</keyword>
<dbReference type="InterPro" id="IPR011009">
    <property type="entry name" value="Kinase-like_dom_sf"/>
</dbReference>
<organism evidence="3 4">
    <name type="scientific">Cytophaga hutchinsonii (strain ATCC 33406 / DSM 1761 / CIP 103989 / NBRC 15051 / NCIMB 9469 / D465)</name>
    <dbReference type="NCBI Taxonomy" id="269798"/>
    <lineage>
        <taxon>Bacteria</taxon>
        <taxon>Pseudomonadati</taxon>
        <taxon>Bacteroidota</taxon>
        <taxon>Cytophagia</taxon>
        <taxon>Cytophagales</taxon>
        <taxon>Cytophagaceae</taxon>
        <taxon>Cytophaga</taxon>
    </lineage>
</organism>
<dbReference type="KEGG" id="chu:CHU_2720"/>
<gene>
    <name evidence="3" type="ordered locus">CHU_2720</name>
</gene>
<dbReference type="EMBL" id="CP000383">
    <property type="protein sequence ID" value="ABG59970.1"/>
    <property type="molecule type" value="Genomic_DNA"/>
</dbReference>
<evidence type="ECO:0000256" key="1">
    <source>
        <dbReference type="ARBA" id="ARBA00009460"/>
    </source>
</evidence>
<dbReference type="Gene3D" id="3.90.1200.10">
    <property type="match status" value="1"/>
</dbReference>
<dbReference type="InterPro" id="IPR016477">
    <property type="entry name" value="Fructo-/Ketosamine-3-kinase"/>
</dbReference>
<accession>A0A6N4SUH7</accession>
<dbReference type="GO" id="GO:0016301">
    <property type="term" value="F:kinase activity"/>
    <property type="evidence" value="ECO:0007669"/>
    <property type="project" value="UniProtKB-UniRule"/>
</dbReference>
<evidence type="ECO:0000313" key="3">
    <source>
        <dbReference type="EMBL" id="ABG59970.1"/>
    </source>
</evidence>
<dbReference type="Pfam" id="PF03881">
    <property type="entry name" value="Fructosamin_kin"/>
    <property type="match status" value="1"/>
</dbReference>
<keyword evidence="2" id="KW-0418">Kinase</keyword>
<dbReference type="PIRSF" id="PIRSF006221">
    <property type="entry name" value="Ketosamine-3-kinase"/>
    <property type="match status" value="1"/>
</dbReference>